<dbReference type="SUPFAM" id="SSF48008">
    <property type="entry name" value="GntR ligand-binding domain-like"/>
    <property type="match status" value="1"/>
</dbReference>
<dbReference type="SUPFAM" id="SSF46785">
    <property type="entry name" value="Winged helix' DNA-binding domain"/>
    <property type="match status" value="1"/>
</dbReference>
<dbReference type="PROSITE" id="PS50949">
    <property type="entry name" value="HTH_GNTR"/>
    <property type="match status" value="1"/>
</dbReference>
<evidence type="ECO:0000256" key="3">
    <source>
        <dbReference type="ARBA" id="ARBA00023163"/>
    </source>
</evidence>
<evidence type="ECO:0000313" key="5">
    <source>
        <dbReference type="EMBL" id="MQX18031.1"/>
    </source>
</evidence>
<evidence type="ECO:0000313" key="6">
    <source>
        <dbReference type="Proteomes" id="UP000439983"/>
    </source>
</evidence>
<evidence type="ECO:0000259" key="4">
    <source>
        <dbReference type="PROSITE" id="PS50949"/>
    </source>
</evidence>
<dbReference type="EMBL" id="WITC01000115">
    <property type="protein sequence ID" value="MQX18031.1"/>
    <property type="molecule type" value="Genomic_DNA"/>
</dbReference>
<dbReference type="AlphaFoldDB" id="A0A6N7LJI9"/>
<dbReference type="SMART" id="SM00345">
    <property type="entry name" value="HTH_GNTR"/>
    <property type="match status" value="1"/>
</dbReference>
<dbReference type="InterPro" id="IPR011711">
    <property type="entry name" value="GntR_C"/>
</dbReference>
<dbReference type="Pfam" id="PF00392">
    <property type="entry name" value="GntR"/>
    <property type="match status" value="1"/>
</dbReference>
<keyword evidence="3" id="KW-0804">Transcription</keyword>
<evidence type="ECO:0000256" key="1">
    <source>
        <dbReference type="ARBA" id="ARBA00023015"/>
    </source>
</evidence>
<keyword evidence="1" id="KW-0805">Transcription regulation</keyword>
<sequence length="245" mass="27985">MGSEGFEVEEQEPRRIRGTGWKSVYDTLRAEILGLRLQPGQLLDETTLAERFDMSRSPVREALIRLAGEDLVVTLSNRSTIVAPIEVGTFPKYVEALDIAQRMNTRLAATLRTDADLKIIAKRQKEFEAAVKTGVHLSMSEANKRFHMAIADAGKNPFLASFYERLLGQGQRMLHLHFEYLERTHEGYLLTDEHNLMLEAIRNRDVERADELAHAHTRQFQDNFINFMRENYTTEAPLVPLSAAE</sequence>
<organism evidence="5 6">
    <name type="scientific">Sinorhizobium terangae</name>
    <dbReference type="NCBI Taxonomy" id="110322"/>
    <lineage>
        <taxon>Bacteria</taxon>
        <taxon>Pseudomonadati</taxon>
        <taxon>Pseudomonadota</taxon>
        <taxon>Alphaproteobacteria</taxon>
        <taxon>Hyphomicrobiales</taxon>
        <taxon>Rhizobiaceae</taxon>
        <taxon>Sinorhizobium/Ensifer group</taxon>
        <taxon>Sinorhizobium</taxon>
    </lineage>
</organism>
<comment type="caution">
    <text evidence="5">The sequence shown here is derived from an EMBL/GenBank/DDBJ whole genome shotgun (WGS) entry which is preliminary data.</text>
</comment>
<accession>A0A6N7LJI9</accession>
<keyword evidence="2" id="KW-0238">DNA-binding</keyword>
<proteinExistence type="predicted"/>
<dbReference type="InterPro" id="IPR036390">
    <property type="entry name" value="WH_DNA-bd_sf"/>
</dbReference>
<keyword evidence="6" id="KW-1185">Reference proteome</keyword>
<dbReference type="Proteomes" id="UP000439983">
    <property type="component" value="Unassembled WGS sequence"/>
</dbReference>
<dbReference type="CDD" id="cd07377">
    <property type="entry name" value="WHTH_GntR"/>
    <property type="match status" value="1"/>
</dbReference>
<dbReference type="GO" id="GO:0003700">
    <property type="term" value="F:DNA-binding transcription factor activity"/>
    <property type="evidence" value="ECO:0007669"/>
    <property type="project" value="InterPro"/>
</dbReference>
<reference evidence="5 6" key="1">
    <citation type="journal article" date="2013" name="Genome Biol.">
        <title>Comparative genomics of the core and accessory genomes of 48 Sinorhizobium strains comprising five genospecies.</title>
        <authorList>
            <person name="Sugawara M."/>
            <person name="Epstein B."/>
            <person name="Badgley B.D."/>
            <person name="Unno T."/>
            <person name="Xu L."/>
            <person name="Reese J."/>
            <person name="Gyaneshwar P."/>
            <person name="Denny R."/>
            <person name="Mudge J."/>
            <person name="Bharti A.K."/>
            <person name="Farmer A.D."/>
            <person name="May G.D."/>
            <person name="Woodward J.E."/>
            <person name="Medigue C."/>
            <person name="Vallenet D."/>
            <person name="Lajus A."/>
            <person name="Rouy Z."/>
            <person name="Martinez-Vaz B."/>
            <person name="Tiffin P."/>
            <person name="Young N.D."/>
            <person name="Sadowsky M.J."/>
        </authorList>
    </citation>
    <scope>NUCLEOTIDE SEQUENCE [LARGE SCALE GENOMIC DNA]</scope>
    <source>
        <strain evidence="5 6">USDA4894</strain>
    </source>
</reference>
<dbReference type="GO" id="GO:0003677">
    <property type="term" value="F:DNA binding"/>
    <property type="evidence" value="ECO:0007669"/>
    <property type="project" value="UniProtKB-KW"/>
</dbReference>
<dbReference type="InterPro" id="IPR000524">
    <property type="entry name" value="Tscrpt_reg_HTH_GntR"/>
</dbReference>
<protein>
    <submittedName>
        <fullName evidence="5">FCD domain-containing protein</fullName>
    </submittedName>
</protein>
<dbReference type="PANTHER" id="PTHR43537">
    <property type="entry name" value="TRANSCRIPTIONAL REGULATOR, GNTR FAMILY"/>
    <property type="match status" value="1"/>
</dbReference>
<name>A0A6N7LJI9_SINTE</name>
<dbReference type="Gene3D" id="1.20.120.530">
    <property type="entry name" value="GntR ligand-binding domain-like"/>
    <property type="match status" value="1"/>
</dbReference>
<dbReference type="Gene3D" id="1.10.10.10">
    <property type="entry name" value="Winged helix-like DNA-binding domain superfamily/Winged helix DNA-binding domain"/>
    <property type="match status" value="1"/>
</dbReference>
<dbReference type="Pfam" id="PF07729">
    <property type="entry name" value="FCD"/>
    <property type="match status" value="1"/>
</dbReference>
<dbReference type="PANTHER" id="PTHR43537:SF5">
    <property type="entry name" value="UXU OPERON TRANSCRIPTIONAL REGULATOR"/>
    <property type="match status" value="1"/>
</dbReference>
<evidence type="ECO:0000256" key="2">
    <source>
        <dbReference type="ARBA" id="ARBA00023125"/>
    </source>
</evidence>
<dbReference type="InterPro" id="IPR036388">
    <property type="entry name" value="WH-like_DNA-bd_sf"/>
</dbReference>
<feature type="domain" description="HTH gntR-type" evidence="4">
    <location>
        <begin position="18"/>
        <end position="85"/>
    </location>
</feature>
<dbReference type="InterPro" id="IPR008920">
    <property type="entry name" value="TF_FadR/GntR_C"/>
</dbReference>
<dbReference type="SMART" id="SM00895">
    <property type="entry name" value="FCD"/>
    <property type="match status" value="1"/>
</dbReference>
<gene>
    <name evidence="5" type="ORF">GHK62_25810</name>
</gene>